<evidence type="ECO:0000313" key="3">
    <source>
        <dbReference type="Proteomes" id="UP000216052"/>
    </source>
</evidence>
<dbReference type="EMBL" id="CP155571">
    <property type="protein sequence ID" value="XFO74584.1"/>
    <property type="molecule type" value="Genomic_DNA"/>
</dbReference>
<name>A0ABZ3J857_SPOA4</name>
<dbReference type="InterPro" id="IPR036581">
    <property type="entry name" value="Cyanate_lyase_C_sf"/>
</dbReference>
<feature type="domain" description="Cyanate lyase C-terminal" evidence="1">
    <location>
        <begin position="31"/>
        <end position="101"/>
    </location>
</feature>
<dbReference type="Gene3D" id="3.30.1160.10">
    <property type="entry name" value="Cyanate lyase, C-terminal domain"/>
    <property type="match status" value="1"/>
</dbReference>
<dbReference type="PANTHER" id="PTHR34186">
    <property type="entry name" value="CYANATE HYDRATASE"/>
    <property type="match status" value="1"/>
</dbReference>
<sequence length="108" mass="12178">MPIYVPAQYTEKLASILGLSSKEVQVLEEHPYKGNVDPILYRLHEVFDTYGPAIKAIIHEKFGDGNGIMSAIDFSVDVDRVEDPKGDRVVITFNGKFLPYSCKGKYPW</sequence>
<organism evidence="2 3">
    <name type="scientific">Sporomusa acidovorans (strain ATCC 49682 / DSM 3132 / Mol)</name>
    <dbReference type="NCBI Taxonomy" id="1123286"/>
    <lineage>
        <taxon>Bacteria</taxon>
        <taxon>Bacillati</taxon>
        <taxon>Bacillota</taxon>
        <taxon>Negativicutes</taxon>
        <taxon>Selenomonadales</taxon>
        <taxon>Sporomusaceae</taxon>
        <taxon>Sporomusa</taxon>
    </lineage>
</organism>
<dbReference type="Proteomes" id="UP000216052">
    <property type="component" value="Chromosome"/>
</dbReference>
<dbReference type="PANTHER" id="PTHR34186:SF2">
    <property type="entry name" value="CYANATE HYDRATASE"/>
    <property type="match status" value="1"/>
</dbReference>
<dbReference type="SUPFAM" id="SSF55234">
    <property type="entry name" value="Cyanase C-terminal domain"/>
    <property type="match status" value="1"/>
</dbReference>
<evidence type="ECO:0000259" key="1">
    <source>
        <dbReference type="SMART" id="SM01116"/>
    </source>
</evidence>
<proteinExistence type="predicted"/>
<dbReference type="CDD" id="cd00559">
    <property type="entry name" value="Cyanase_C"/>
    <property type="match status" value="1"/>
</dbReference>
<dbReference type="Pfam" id="PF02560">
    <property type="entry name" value="Cyanate_lyase"/>
    <property type="match status" value="1"/>
</dbReference>
<evidence type="ECO:0000313" key="2">
    <source>
        <dbReference type="EMBL" id="XFO74584.1"/>
    </source>
</evidence>
<accession>A0ABZ3J857</accession>
<protein>
    <submittedName>
        <fullName evidence="2">Cyanate hydratase</fullName>
        <ecNumber evidence="2">4.2.1.104</ecNumber>
    </submittedName>
</protein>
<gene>
    <name evidence="2" type="primary">cynS</name>
    <name evidence="2" type="ORF">SPACI_046940</name>
</gene>
<reference evidence="2" key="1">
    <citation type="submission" date="2024-05" db="EMBL/GenBank/DDBJ databases">
        <title>Isolation and characterization of Sporomusa carbonis sp. nov., a carboxydotrophic hydrogenogen in the genus of Sporomusa isolated from a charcoal burning pile.</title>
        <authorList>
            <person name="Boeer T."/>
            <person name="Rosenbaum F."/>
            <person name="Eysell L."/>
            <person name="Mueller V."/>
            <person name="Daniel R."/>
            <person name="Poehlein A."/>
        </authorList>
    </citation>
    <scope>NUCLEOTIDE SEQUENCE [LARGE SCALE GENOMIC DNA]</scope>
    <source>
        <strain evidence="2">DSM 3132</strain>
    </source>
</reference>
<keyword evidence="3" id="KW-1185">Reference proteome</keyword>
<dbReference type="EC" id="4.2.1.104" evidence="2"/>
<keyword evidence="2" id="KW-0456">Lyase</keyword>
<dbReference type="GO" id="GO:0008824">
    <property type="term" value="F:cyanate hydratase activity"/>
    <property type="evidence" value="ECO:0007669"/>
    <property type="project" value="UniProtKB-EC"/>
</dbReference>
<dbReference type="SMART" id="SM01116">
    <property type="entry name" value="Cyanate_lyase"/>
    <property type="match status" value="1"/>
</dbReference>
<dbReference type="InterPro" id="IPR003712">
    <property type="entry name" value="Cyanate_lyase_C"/>
</dbReference>
<dbReference type="PRINTS" id="PR01693">
    <property type="entry name" value="CYANASE"/>
</dbReference>
<dbReference type="InterPro" id="IPR008076">
    <property type="entry name" value="Cyanase"/>
</dbReference>
<dbReference type="RefSeq" id="WP_093793315.1">
    <property type="nucleotide sequence ID" value="NZ_CP155571.1"/>
</dbReference>